<dbReference type="Pfam" id="PF02036">
    <property type="entry name" value="SCP2"/>
    <property type="match status" value="1"/>
</dbReference>
<name>R4V3K9_COPFO</name>
<dbReference type="PANTHER" id="PTHR10094:SF25">
    <property type="entry name" value="SCP2 STEROL-BINDING DOMAIN-CONTAINING PROTEIN 1"/>
    <property type="match status" value="1"/>
</dbReference>
<dbReference type="AlphaFoldDB" id="R4V3K9"/>
<dbReference type="FunFam" id="3.30.1050.10:FF:000001">
    <property type="entry name" value="Putative Non-specific lipid-transfer protein"/>
    <property type="match status" value="1"/>
</dbReference>
<evidence type="ECO:0000313" key="2">
    <source>
        <dbReference type="EMBL" id="AGM32378.1"/>
    </source>
</evidence>
<dbReference type="PANTHER" id="PTHR10094">
    <property type="entry name" value="STEROL CARRIER PROTEIN 2 SCP-2 FAMILY PROTEIN"/>
    <property type="match status" value="1"/>
</dbReference>
<evidence type="ECO:0000259" key="1">
    <source>
        <dbReference type="Pfam" id="PF02036"/>
    </source>
</evidence>
<sequence>MQPTKAQTSALQSDSVFDMLKKRVAANVERVKKINGVFQYNITKDGATVATWTVDLKKPSVYQGPPQTGKADCTLTLADQDMVQIASGKLNPQAAFIQGKLKVAGNIMLTQKLSALLKEESKL</sequence>
<dbReference type="InterPro" id="IPR036527">
    <property type="entry name" value="SCP2_sterol-bd_dom_sf"/>
</dbReference>
<dbReference type="InterPro" id="IPR003033">
    <property type="entry name" value="SCP2_sterol-bd_dom"/>
</dbReference>
<dbReference type="GO" id="GO:0005829">
    <property type="term" value="C:cytosol"/>
    <property type="evidence" value="ECO:0007669"/>
    <property type="project" value="TreeGrafter"/>
</dbReference>
<dbReference type="EMBL" id="KC571879">
    <property type="protein sequence ID" value="AGM32378.1"/>
    <property type="molecule type" value="mRNA"/>
</dbReference>
<accession>R4V3K9</accession>
<organism evidence="2">
    <name type="scientific">Coptotermes formosanus</name>
    <name type="common">Formosan subterranean termite</name>
    <dbReference type="NCBI Taxonomy" id="36987"/>
    <lineage>
        <taxon>Eukaryota</taxon>
        <taxon>Metazoa</taxon>
        <taxon>Ecdysozoa</taxon>
        <taxon>Arthropoda</taxon>
        <taxon>Hexapoda</taxon>
        <taxon>Insecta</taxon>
        <taxon>Pterygota</taxon>
        <taxon>Neoptera</taxon>
        <taxon>Polyneoptera</taxon>
        <taxon>Dictyoptera</taxon>
        <taxon>Blattodea</taxon>
        <taxon>Blattoidea</taxon>
        <taxon>Termitoidae</taxon>
        <taxon>Rhinotermitidae</taxon>
        <taxon>Coptotermes</taxon>
    </lineage>
</organism>
<reference evidence="2" key="1">
    <citation type="submission" date="2013-02" db="EMBL/GenBank/DDBJ databases">
        <title>Immune-Related transcriptome of Coptotermes formosanus Shiraki workers: the defense mechanism.</title>
        <authorList>
            <person name="Hussain A."/>
            <person name="Li Y.F."/>
            <person name="Cheng Y."/>
            <person name="Liu Y."/>
            <person name="Chen C.C."/>
            <person name="Wen S.Y."/>
        </authorList>
    </citation>
    <scope>NUCLEOTIDE SEQUENCE</scope>
</reference>
<dbReference type="Gene3D" id="3.30.1050.10">
    <property type="entry name" value="SCP2 sterol-binding domain"/>
    <property type="match status" value="1"/>
</dbReference>
<dbReference type="SUPFAM" id="SSF55718">
    <property type="entry name" value="SCP-like"/>
    <property type="match status" value="1"/>
</dbReference>
<protein>
    <submittedName>
        <fullName evidence="2">Estradiol 17-beta-dehydrogenase</fullName>
    </submittedName>
</protein>
<proteinExistence type="evidence at transcript level"/>
<feature type="domain" description="SCP2" evidence="1">
    <location>
        <begin position="20"/>
        <end position="118"/>
    </location>
</feature>